<reference evidence="1 2" key="1">
    <citation type="submission" date="2020-07" db="EMBL/GenBank/DDBJ databases">
        <title>Differential regulation of undecylprodigiosin biosynthesis in the yeast-scavenging Streptomyces strain MBK6.</title>
        <authorList>
            <person name="Baral B."/>
            <person name="Siitonen V."/>
            <person name="Laughlin M."/>
            <person name="Yamada K."/>
            <person name="Ilomaeki M."/>
            <person name="Metsae-Ketelae M."/>
            <person name="Niemi J."/>
        </authorList>
    </citation>
    <scope>NUCLEOTIDE SEQUENCE [LARGE SCALE GENOMIC DNA]</scope>
    <source>
        <strain evidence="1 2">MBK6</strain>
    </source>
</reference>
<dbReference type="Proteomes" id="UP000587608">
    <property type="component" value="Unassembled WGS sequence"/>
</dbReference>
<sequence>MALSRTSTTGKYADFEALREQAVALRRSGLSRRQIRDELKIHNNDILNRLLQGEPPPEWTKRPNAKDDLRARARELRLQGWTYDRIEAELGCSRSSVSLWVRDLPKPEPRYTPEEHRALMQEGLARRRAAEDEERERIKSTAMHDIGALSDRELLLLGIALYWAEGTKSKPYARRERVIFVNSDCGVIQTFLAWLDLLEVDRAHVGFRVLIHESADVEAAHRYWAEVVDVEVSSFARPTLKRHNPKTVRKNTGEHYHGCLAVTVSKSARLYNRIEGWWQGIAAQAQERLG</sequence>
<gene>
    <name evidence="1" type="ORF">H1X69_32830</name>
</gene>
<proteinExistence type="predicted"/>
<dbReference type="EMBL" id="JACERG010000023">
    <property type="protein sequence ID" value="MBA5226153.1"/>
    <property type="molecule type" value="Genomic_DNA"/>
</dbReference>
<name>A0A7W2E034_9ACTN</name>
<evidence type="ECO:0000313" key="1">
    <source>
        <dbReference type="EMBL" id="MBA5226153.1"/>
    </source>
</evidence>
<dbReference type="SUPFAM" id="SSF46689">
    <property type="entry name" value="Homeodomain-like"/>
    <property type="match status" value="1"/>
</dbReference>
<comment type="caution">
    <text evidence="1">The sequence shown here is derived from an EMBL/GenBank/DDBJ whole genome shotgun (WGS) entry which is preliminary data.</text>
</comment>
<evidence type="ECO:0000313" key="2">
    <source>
        <dbReference type="Proteomes" id="UP000587608"/>
    </source>
</evidence>
<dbReference type="RefSeq" id="WP_191854991.1">
    <property type="nucleotide sequence ID" value="NZ_JACERG010000023.1"/>
</dbReference>
<accession>A0A7W2E034</accession>
<organism evidence="1 2">
    <name type="scientific">Streptomyces griseoaurantiacus</name>
    <dbReference type="NCBI Taxonomy" id="68213"/>
    <lineage>
        <taxon>Bacteria</taxon>
        <taxon>Bacillati</taxon>
        <taxon>Actinomycetota</taxon>
        <taxon>Actinomycetes</taxon>
        <taxon>Kitasatosporales</taxon>
        <taxon>Streptomycetaceae</taxon>
        <taxon>Streptomyces</taxon>
        <taxon>Streptomyces aurantiacus group</taxon>
    </lineage>
</organism>
<dbReference type="InterPro" id="IPR009057">
    <property type="entry name" value="Homeodomain-like_sf"/>
</dbReference>
<protein>
    <submittedName>
        <fullName evidence="1">Uncharacterized protein</fullName>
    </submittedName>
</protein>
<dbReference type="AlphaFoldDB" id="A0A7W2E034"/>